<evidence type="ECO:0000313" key="8">
    <source>
        <dbReference type="Proteomes" id="UP000324595"/>
    </source>
</evidence>
<dbReference type="EMBL" id="VNHY01000002">
    <property type="protein sequence ID" value="TYP93681.1"/>
    <property type="molecule type" value="Genomic_DNA"/>
</dbReference>
<evidence type="ECO:0000256" key="5">
    <source>
        <dbReference type="SAM" id="SignalP"/>
    </source>
</evidence>
<feature type="signal peptide" evidence="5">
    <location>
        <begin position="1"/>
        <end position="27"/>
    </location>
</feature>
<dbReference type="Pfam" id="PF13424">
    <property type="entry name" value="TPR_12"/>
    <property type="match status" value="3"/>
</dbReference>
<dbReference type="OrthoDB" id="9771112at2"/>
<feature type="chain" id="PRO_5023034122" evidence="5">
    <location>
        <begin position="28"/>
        <end position="976"/>
    </location>
</feature>
<feature type="domain" description="CHAT" evidence="6">
    <location>
        <begin position="669"/>
        <end position="975"/>
    </location>
</feature>
<dbReference type="Pfam" id="PF12770">
    <property type="entry name" value="CHAT"/>
    <property type="match status" value="1"/>
</dbReference>
<feature type="repeat" description="TPR" evidence="3">
    <location>
        <begin position="228"/>
        <end position="261"/>
    </location>
</feature>
<dbReference type="PANTHER" id="PTHR45641:SF19">
    <property type="entry name" value="NEPHROCYSTIN-3"/>
    <property type="match status" value="1"/>
</dbReference>
<dbReference type="InterPro" id="IPR019734">
    <property type="entry name" value="TPR_rpt"/>
</dbReference>
<reference evidence="7 8" key="1">
    <citation type="submission" date="2019-07" db="EMBL/GenBank/DDBJ databases">
        <title>Genomic Encyclopedia of Archaeal and Bacterial Type Strains, Phase II (KMG-II): from individual species to whole genera.</title>
        <authorList>
            <person name="Goeker M."/>
        </authorList>
    </citation>
    <scope>NUCLEOTIDE SEQUENCE [LARGE SCALE GENOMIC DNA]</scope>
    <source>
        <strain evidence="7 8">DSM 21935</strain>
    </source>
</reference>
<protein>
    <submittedName>
        <fullName evidence="7">CHAT domain-containing protein</fullName>
    </submittedName>
</protein>
<evidence type="ECO:0000313" key="7">
    <source>
        <dbReference type="EMBL" id="TYP93681.1"/>
    </source>
</evidence>
<keyword evidence="4" id="KW-0175">Coiled coil</keyword>
<feature type="repeat" description="TPR" evidence="3">
    <location>
        <begin position="188"/>
        <end position="221"/>
    </location>
</feature>
<dbReference type="InterPro" id="IPR011990">
    <property type="entry name" value="TPR-like_helical_dom_sf"/>
</dbReference>
<dbReference type="Gene3D" id="1.25.40.10">
    <property type="entry name" value="Tetratricopeptide repeat domain"/>
    <property type="match status" value="3"/>
</dbReference>
<organism evidence="7 8">
    <name type="scientific">Fodinibius salinus</name>
    <dbReference type="NCBI Taxonomy" id="860790"/>
    <lineage>
        <taxon>Bacteria</taxon>
        <taxon>Pseudomonadati</taxon>
        <taxon>Balneolota</taxon>
        <taxon>Balneolia</taxon>
        <taxon>Balneolales</taxon>
        <taxon>Balneolaceae</taxon>
        <taxon>Fodinibius</taxon>
    </lineage>
</organism>
<dbReference type="PROSITE" id="PS50293">
    <property type="entry name" value="TPR_REGION"/>
    <property type="match status" value="1"/>
</dbReference>
<feature type="repeat" description="TPR" evidence="3">
    <location>
        <begin position="308"/>
        <end position="341"/>
    </location>
</feature>
<evidence type="ECO:0000256" key="4">
    <source>
        <dbReference type="SAM" id="Coils"/>
    </source>
</evidence>
<evidence type="ECO:0000256" key="1">
    <source>
        <dbReference type="ARBA" id="ARBA00022737"/>
    </source>
</evidence>
<evidence type="ECO:0000259" key="6">
    <source>
        <dbReference type="Pfam" id="PF12770"/>
    </source>
</evidence>
<gene>
    <name evidence="7" type="ORF">LX73_1390</name>
</gene>
<keyword evidence="1" id="KW-0677">Repeat</keyword>
<comment type="caution">
    <text evidence="7">The sequence shown here is derived from an EMBL/GenBank/DDBJ whole genome shotgun (WGS) entry which is preliminary data.</text>
</comment>
<evidence type="ECO:0000256" key="2">
    <source>
        <dbReference type="ARBA" id="ARBA00022803"/>
    </source>
</evidence>
<name>A0A5D3YLX4_9BACT</name>
<dbReference type="SMART" id="SM00028">
    <property type="entry name" value="TPR"/>
    <property type="match status" value="8"/>
</dbReference>
<dbReference type="RefSeq" id="WP_148898737.1">
    <property type="nucleotide sequence ID" value="NZ_VNHY01000002.1"/>
</dbReference>
<feature type="coiled-coil region" evidence="4">
    <location>
        <begin position="533"/>
        <end position="576"/>
    </location>
</feature>
<feature type="repeat" description="TPR" evidence="3">
    <location>
        <begin position="108"/>
        <end position="141"/>
    </location>
</feature>
<feature type="repeat" description="TPR" evidence="3">
    <location>
        <begin position="268"/>
        <end position="301"/>
    </location>
</feature>
<proteinExistence type="predicted"/>
<keyword evidence="5" id="KW-0732">Signal</keyword>
<sequence length="976" mass="110963">MNRLQFFLPFTLFLLIPLSGMSQSLQLADSLYQTGREFDKNGKMQQSEFYYHEAYNMYREFQDTASWLKAGKEYASAMMWRSKNEQALTLYQKLLAVDHPANDAYNRGDLYNSMGLASRRKGNLDQANRYYQESLPFSKKSGDSLLIGVVYSNIGKVQQARGHYSKAMQRFKQSLPYLRGINQNRNFATSLSNISSIYEELSLFDKALEYVNRSLEIHKENGNVYELCSSYNQLGSVQQSLGNYDQALISYNKSLDYSHKAGTPKQTASTLNGIGLLYKRLGKYDKALDYYRQSLTIKKETGNPGSVATTTNNLGQLLWDQEKYDEADKYFHKALALRKKIGNPYKIYYSLNAMAGMYLVKQEYEEAKSYVDQIKAIGDSTDNYNMLKTASTYLGRITSASGNNQLAIHHFQKAYAYSKYLSTGDQLPPLKKLAKEYHKINSDSALFYGEKAINIVEKKRSNAGALSELKSGFFGQHTDFYTEMASWMLTYTQDLSRAYKLVEQAKARSLSDELAQASQNIDQKLPEKVRVERREKQNQIDRLYTKLENADNSKQRSNIEDKIRSKELNYAAYENELHQKYPELKSLQSPEPISLQRAQSLTDDQTAVLEYAVAENQLITFLITPNEIRAEQVSLSGDEPLGEQLTSLVGDFKSAILSNAPRSQLRSQSAKLYSSLIKPFEKNLKRISNLIIVPDGALAYLPFEALSRGDQYLIERFNIKYEPSLTSLNLLKESETPDRQGLLAVAGSNFSEQNSRQRSFQQSNLSGLPSTLMEVDSIATKFKEAAILKEDEVSEQRFKEMLEKNRYRYIHMATHGIIDENNPSRSGLTLSAKRKITASSKEDGMLRSSEIFGLDIDSDMVVLSACNTGLGKVVKGEGILGMQRSFFYAGTSTVVVSLWNVYDRSTASFMNEFYKALVNSKPQESWTDSMLRWVGWNESIPFGQKASAMRQAKLKMIKHPLFNHPVYWAPFIVVGR</sequence>
<dbReference type="InterPro" id="IPR024983">
    <property type="entry name" value="CHAT_dom"/>
</dbReference>
<keyword evidence="2 3" id="KW-0802">TPR repeat</keyword>
<dbReference type="PANTHER" id="PTHR45641">
    <property type="entry name" value="TETRATRICOPEPTIDE REPEAT PROTEIN (AFU_ORTHOLOGUE AFUA_6G03870)"/>
    <property type="match status" value="1"/>
</dbReference>
<accession>A0A5D3YLX4</accession>
<dbReference type="AlphaFoldDB" id="A0A5D3YLX4"/>
<dbReference type="SUPFAM" id="SSF48452">
    <property type="entry name" value="TPR-like"/>
    <property type="match status" value="2"/>
</dbReference>
<keyword evidence="8" id="KW-1185">Reference proteome</keyword>
<dbReference type="PROSITE" id="PS50005">
    <property type="entry name" value="TPR"/>
    <property type="match status" value="5"/>
</dbReference>
<evidence type="ECO:0000256" key="3">
    <source>
        <dbReference type="PROSITE-ProRule" id="PRU00339"/>
    </source>
</evidence>
<dbReference type="Proteomes" id="UP000324595">
    <property type="component" value="Unassembled WGS sequence"/>
</dbReference>